<dbReference type="AlphaFoldDB" id="A0A4Y5SJJ3"/>
<proteinExistence type="predicted"/>
<dbReference type="RefSeq" id="WP_139679974.1">
    <property type="nucleotide sequence ID" value="NZ_CP040846.1"/>
</dbReference>
<dbReference type="KEGG" id="tic:FH039_01685"/>
<dbReference type="EMBL" id="CP040846">
    <property type="protein sequence ID" value="QDA30584.1"/>
    <property type="molecule type" value="Genomic_DNA"/>
</dbReference>
<feature type="transmembrane region" description="Helical" evidence="1">
    <location>
        <begin position="7"/>
        <end position="22"/>
    </location>
</feature>
<name>A0A4Y5SJJ3_9EURY</name>
<keyword evidence="1" id="KW-1133">Transmembrane helix</keyword>
<feature type="transmembrane region" description="Helical" evidence="1">
    <location>
        <begin position="58"/>
        <end position="75"/>
    </location>
</feature>
<dbReference type="OrthoDB" id="86141at2157"/>
<keyword evidence="1" id="KW-0812">Transmembrane</keyword>
<keyword evidence="1" id="KW-0472">Membrane</keyword>
<sequence length="80" mass="8803">MDVEDGVVLFISLWILISALAVKSVDVFITLTLIGLLVTLEVGGLFLSREKKGEIKPIVELLIFLFALIVLKKVYEVLSG</sequence>
<gene>
    <name evidence="2" type="ORF">FH039_01685</name>
</gene>
<evidence type="ECO:0000313" key="3">
    <source>
        <dbReference type="Proteomes" id="UP000306007"/>
    </source>
</evidence>
<evidence type="ECO:0000313" key="2">
    <source>
        <dbReference type="EMBL" id="QDA30584.1"/>
    </source>
</evidence>
<organism evidence="2 3">
    <name type="scientific">Thermococcus indicus</name>
    <dbReference type="NCBI Taxonomy" id="2586643"/>
    <lineage>
        <taxon>Archaea</taxon>
        <taxon>Methanobacteriati</taxon>
        <taxon>Methanobacteriota</taxon>
        <taxon>Thermococci</taxon>
        <taxon>Thermococcales</taxon>
        <taxon>Thermococcaceae</taxon>
        <taxon>Thermococcus</taxon>
    </lineage>
</organism>
<accession>A0A4Y5SJJ3</accession>
<protein>
    <submittedName>
        <fullName evidence="2">Uncharacterized protein</fullName>
    </submittedName>
</protein>
<reference evidence="2 3" key="1">
    <citation type="submission" date="2019-06" db="EMBL/GenBank/DDBJ databases">
        <title>Thermococcus indicus sp. nov., a Fe(III)-reducing hyperthermophilic archaeon isolated from the Onnuri vent field of the Central Indian Ocean ridge.</title>
        <authorList>
            <person name="Lim J.K."/>
            <person name="Kim Y.J."/>
            <person name="Kwon K.K."/>
        </authorList>
    </citation>
    <scope>NUCLEOTIDE SEQUENCE [LARGE SCALE GENOMIC DNA]</scope>
    <source>
        <strain evidence="2 3">IOH1</strain>
    </source>
</reference>
<feature type="transmembrane region" description="Helical" evidence="1">
    <location>
        <begin position="28"/>
        <end position="46"/>
    </location>
</feature>
<keyword evidence="3" id="KW-1185">Reference proteome</keyword>
<dbReference type="Proteomes" id="UP000306007">
    <property type="component" value="Chromosome"/>
</dbReference>
<dbReference type="GeneID" id="40473855"/>
<evidence type="ECO:0000256" key="1">
    <source>
        <dbReference type="SAM" id="Phobius"/>
    </source>
</evidence>